<evidence type="ECO:0000256" key="1">
    <source>
        <dbReference type="ARBA" id="ARBA00022737"/>
    </source>
</evidence>
<proteinExistence type="predicted"/>
<dbReference type="SUPFAM" id="SSF48403">
    <property type="entry name" value="Ankyrin repeat"/>
    <property type="match status" value="1"/>
</dbReference>
<keyword evidence="2 3" id="KW-0040">ANK repeat</keyword>
<keyword evidence="5" id="KW-1185">Reference proteome</keyword>
<reference evidence="4" key="1">
    <citation type="journal article" date="2023" name="G3 (Bethesda)">
        <title>Whole genome assembly and annotation of the endangered Caribbean coral Acropora cervicornis.</title>
        <authorList>
            <person name="Selwyn J.D."/>
            <person name="Vollmer S.V."/>
        </authorList>
    </citation>
    <scope>NUCLEOTIDE SEQUENCE</scope>
    <source>
        <strain evidence="4">K2</strain>
    </source>
</reference>
<evidence type="ECO:0000313" key="4">
    <source>
        <dbReference type="EMBL" id="KAK2562121.1"/>
    </source>
</evidence>
<dbReference type="Proteomes" id="UP001249851">
    <property type="component" value="Unassembled WGS sequence"/>
</dbReference>
<dbReference type="PROSITE" id="PS50297">
    <property type="entry name" value="ANK_REP_REGION"/>
    <property type="match status" value="1"/>
</dbReference>
<reference evidence="4" key="2">
    <citation type="journal article" date="2023" name="Science">
        <title>Genomic signatures of disease resistance in endangered staghorn corals.</title>
        <authorList>
            <person name="Vollmer S.V."/>
            <person name="Selwyn J.D."/>
            <person name="Despard B.A."/>
            <person name="Roesel C.L."/>
        </authorList>
    </citation>
    <scope>NUCLEOTIDE SEQUENCE</scope>
    <source>
        <strain evidence="4">K2</strain>
    </source>
</reference>
<organism evidence="4 5">
    <name type="scientific">Acropora cervicornis</name>
    <name type="common">Staghorn coral</name>
    <dbReference type="NCBI Taxonomy" id="6130"/>
    <lineage>
        <taxon>Eukaryota</taxon>
        <taxon>Metazoa</taxon>
        <taxon>Cnidaria</taxon>
        <taxon>Anthozoa</taxon>
        <taxon>Hexacorallia</taxon>
        <taxon>Scleractinia</taxon>
        <taxon>Astrocoeniina</taxon>
        <taxon>Acroporidae</taxon>
        <taxon>Acropora</taxon>
    </lineage>
</organism>
<protein>
    <submittedName>
        <fullName evidence="4">Ankyrin repeat and SOCS box protein 15</fullName>
    </submittedName>
</protein>
<evidence type="ECO:0000313" key="5">
    <source>
        <dbReference type="Proteomes" id="UP001249851"/>
    </source>
</evidence>
<feature type="repeat" description="ANK" evidence="3">
    <location>
        <begin position="104"/>
        <end position="136"/>
    </location>
</feature>
<dbReference type="AlphaFoldDB" id="A0AAD9QIS8"/>
<dbReference type="InterPro" id="IPR036770">
    <property type="entry name" value="Ankyrin_rpt-contain_sf"/>
</dbReference>
<dbReference type="PANTHER" id="PTHR24201">
    <property type="entry name" value="ANK_REP_REGION DOMAIN-CONTAINING PROTEIN"/>
    <property type="match status" value="1"/>
</dbReference>
<dbReference type="PROSITE" id="PS50088">
    <property type="entry name" value="ANK_REPEAT"/>
    <property type="match status" value="1"/>
</dbReference>
<evidence type="ECO:0000256" key="3">
    <source>
        <dbReference type="PROSITE-ProRule" id="PRU00023"/>
    </source>
</evidence>
<sequence>MTHLRLFKMIKNAHEPGSTADIVSLIEKHNIDINSKHSKSDSGLTLFLCACLSGNSSLISYMLRKDSALHLASFCCTTQNVTDGLSIITLLFQAGCKINSRNWLGNTPLSIAASSGNCDLVRHLLALGGDKCICNNDGIYAMDFATNAGHLDAANLLALPVSNQHMWDTVEPHTPPRVKLGLQSPCKKHLVYSSFRRKRRDFCSRVK</sequence>
<dbReference type="EMBL" id="JARQWQ010000030">
    <property type="protein sequence ID" value="KAK2562121.1"/>
    <property type="molecule type" value="Genomic_DNA"/>
</dbReference>
<dbReference type="SMART" id="SM00248">
    <property type="entry name" value="ANK"/>
    <property type="match status" value="3"/>
</dbReference>
<dbReference type="Gene3D" id="1.25.40.20">
    <property type="entry name" value="Ankyrin repeat-containing domain"/>
    <property type="match status" value="1"/>
</dbReference>
<gene>
    <name evidence="4" type="ORF">P5673_014877</name>
</gene>
<dbReference type="Pfam" id="PF12796">
    <property type="entry name" value="Ank_2"/>
    <property type="match status" value="1"/>
</dbReference>
<evidence type="ECO:0000256" key="2">
    <source>
        <dbReference type="ARBA" id="ARBA00023043"/>
    </source>
</evidence>
<dbReference type="InterPro" id="IPR002110">
    <property type="entry name" value="Ankyrin_rpt"/>
</dbReference>
<name>A0AAD9QIS8_ACRCE</name>
<comment type="caution">
    <text evidence="4">The sequence shown here is derived from an EMBL/GenBank/DDBJ whole genome shotgun (WGS) entry which is preliminary data.</text>
</comment>
<accession>A0AAD9QIS8</accession>
<dbReference type="InterPro" id="IPR050776">
    <property type="entry name" value="Ank_Repeat/CDKN_Inhibitor"/>
</dbReference>
<keyword evidence="1" id="KW-0677">Repeat</keyword>